<keyword evidence="8" id="KW-0868">Chloride</keyword>
<keyword evidence="4 11" id="KW-1133">Transmembrane helix</keyword>
<keyword evidence="7" id="KW-0869">Chloride channel</keyword>
<feature type="transmembrane region" description="Helical" evidence="11">
    <location>
        <begin position="197"/>
        <end position="217"/>
    </location>
</feature>
<dbReference type="InterPro" id="IPR014743">
    <property type="entry name" value="Cl-channel_core"/>
</dbReference>
<keyword evidence="5" id="KW-0406">Ion transport</keyword>
<feature type="transmembrane region" description="Helical" evidence="11">
    <location>
        <begin position="401"/>
        <end position="419"/>
    </location>
</feature>
<dbReference type="GO" id="GO:0005254">
    <property type="term" value="F:chloride channel activity"/>
    <property type="evidence" value="ECO:0007669"/>
    <property type="project" value="UniProtKB-KW"/>
</dbReference>
<keyword evidence="2" id="KW-0813">Transport</keyword>
<dbReference type="InterPro" id="IPR001807">
    <property type="entry name" value="ClC"/>
</dbReference>
<dbReference type="PANTHER" id="PTHR43427:SF6">
    <property type="entry name" value="CHLORIDE CHANNEL PROTEIN CLC-E"/>
    <property type="match status" value="1"/>
</dbReference>
<feature type="transmembrane region" description="Helical" evidence="11">
    <location>
        <begin position="165"/>
        <end position="190"/>
    </location>
</feature>
<comment type="caution">
    <text evidence="12">The sequence shown here is derived from an EMBL/GenBank/DDBJ whole genome shotgun (WGS) entry which is preliminary data.</text>
</comment>
<evidence type="ECO:0000256" key="7">
    <source>
        <dbReference type="ARBA" id="ARBA00023173"/>
    </source>
</evidence>
<gene>
    <name evidence="12" type="ORF">CARN3_0842</name>
</gene>
<keyword evidence="6 11" id="KW-0472">Membrane</keyword>
<evidence type="ECO:0000256" key="6">
    <source>
        <dbReference type="ARBA" id="ARBA00023136"/>
    </source>
</evidence>
<sequence>MPTPAAKNSEAIPTTLASPGALRFWLAVCLIGITTGLAAAALTRLLELVQHIAWRGSGTNILAAARGASASRHIAVLLAAAILTGLGQVVLKHLSSGNGIDTTAAIWFRAGRMPAWRTLGSAVLSIFAVALGASMGREGAPKQVGAVFANVFSDTGKLSDEQRRLLVACGAGAGMGAAYGVPLGGALFALEVMRGKLALRFVLPALLASLIATGISWVALPNAPTYIIPSFSLSASVLVWAVVAAPIFAFASILYVRLVRWADRGKPQGWQRFIAPGVVLGLLGAVSVQYPELLGNGKDLSQLLFTNQVGLRLLLVLLLLKPLATFLCMRSGVPGGLFTPSLTFGALLGAAAGHAWSAMWPGVPLGFFALLGAGAVLSATTQGPISAVVLMAELTGRDRSFILPLILIAALSALISRSIEPRSIYDARLSDEQIASRQKMREQESDQIGVPQSLSVGGKPRS</sequence>
<keyword evidence="3 11" id="KW-0812">Transmembrane</keyword>
<feature type="transmembrane region" description="Helical" evidence="11">
    <location>
        <begin position="115"/>
        <end position="135"/>
    </location>
</feature>
<evidence type="ECO:0000256" key="8">
    <source>
        <dbReference type="ARBA" id="ARBA00023214"/>
    </source>
</evidence>
<evidence type="ECO:0000313" key="12">
    <source>
        <dbReference type="EMBL" id="CBH99878.1"/>
    </source>
</evidence>
<feature type="transmembrane region" description="Helical" evidence="11">
    <location>
        <begin position="365"/>
        <end position="389"/>
    </location>
</feature>
<evidence type="ECO:0000256" key="4">
    <source>
        <dbReference type="ARBA" id="ARBA00022989"/>
    </source>
</evidence>
<reference evidence="12" key="1">
    <citation type="submission" date="2009-10" db="EMBL/GenBank/DDBJ databases">
        <title>Diversity of trophic interactions inside an arsenic-rich microbial ecosystem.</title>
        <authorList>
            <person name="Bertin P.N."/>
            <person name="Heinrich-Salmeron A."/>
            <person name="Pelletier E."/>
            <person name="Goulhen-Chollet F."/>
            <person name="Arsene-Ploetze F."/>
            <person name="Gallien S."/>
            <person name="Calteau A."/>
            <person name="Vallenet D."/>
            <person name="Casiot C."/>
            <person name="Chane-Woon-Ming B."/>
            <person name="Giloteaux L."/>
            <person name="Barakat M."/>
            <person name="Bonnefoy V."/>
            <person name="Bruneel O."/>
            <person name="Chandler M."/>
            <person name="Cleiss J."/>
            <person name="Duran R."/>
            <person name="Elbaz-Poulichet F."/>
            <person name="Fonknechten N."/>
            <person name="Lauga B."/>
            <person name="Mornico D."/>
            <person name="Ortet P."/>
            <person name="Schaeffer C."/>
            <person name="Siguier P."/>
            <person name="Alexander Thil Smith A."/>
            <person name="Van Dorsselaer A."/>
            <person name="Weissenbach J."/>
            <person name="Medigue C."/>
            <person name="Le Paslier D."/>
        </authorList>
    </citation>
    <scope>NUCLEOTIDE SEQUENCE</scope>
</reference>
<dbReference type="Gene3D" id="1.10.3080.10">
    <property type="entry name" value="Clc chloride channel"/>
    <property type="match status" value="1"/>
</dbReference>
<proteinExistence type="predicted"/>
<evidence type="ECO:0000256" key="10">
    <source>
        <dbReference type="SAM" id="MobiDB-lite"/>
    </source>
</evidence>
<dbReference type="PRINTS" id="PR00762">
    <property type="entry name" value="CLCHANNEL"/>
</dbReference>
<dbReference type="InterPro" id="IPR050368">
    <property type="entry name" value="ClC-type_chloride_channel"/>
</dbReference>
<keyword evidence="9" id="KW-0407">Ion channel</keyword>
<feature type="region of interest" description="Disordered" evidence="10">
    <location>
        <begin position="436"/>
        <end position="462"/>
    </location>
</feature>
<dbReference type="SUPFAM" id="SSF81340">
    <property type="entry name" value="Clc chloride channel"/>
    <property type="match status" value="1"/>
</dbReference>
<evidence type="ECO:0000256" key="2">
    <source>
        <dbReference type="ARBA" id="ARBA00022448"/>
    </source>
</evidence>
<evidence type="ECO:0000256" key="1">
    <source>
        <dbReference type="ARBA" id="ARBA00004141"/>
    </source>
</evidence>
<feature type="transmembrane region" description="Helical" evidence="11">
    <location>
        <begin position="310"/>
        <end position="329"/>
    </location>
</feature>
<evidence type="ECO:0000256" key="9">
    <source>
        <dbReference type="ARBA" id="ARBA00023303"/>
    </source>
</evidence>
<feature type="transmembrane region" description="Helical" evidence="11">
    <location>
        <begin position="237"/>
        <end position="258"/>
    </location>
</feature>
<dbReference type="PANTHER" id="PTHR43427">
    <property type="entry name" value="CHLORIDE CHANNEL PROTEIN CLC-E"/>
    <property type="match status" value="1"/>
</dbReference>
<feature type="transmembrane region" description="Helical" evidence="11">
    <location>
        <begin position="24"/>
        <end position="46"/>
    </location>
</feature>
<dbReference type="GO" id="GO:0034707">
    <property type="term" value="C:chloride channel complex"/>
    <property type="evidence" value="ECO:0007669"/>
    <property type="project" value="UniProtKB-KW"/>
</dbReference>
<evidence type="ECO:0000256" key="5">
    <source>
        <dbReference type="ARBA" id="ARBA00023065"/>
    </source>
</evidence>
<feature type="transmembrane region" description="Helical" evidence="11">
    <location>
        <begin position="270"/>
        <end position="290"/>
    </location>
</feature>
<name>E6PY69_9ZZZZ</name>
<organism evidence="12">
    <name type="scientific">mine drainage metagenome</name>
    <dbReference type="NCBI Taxonomy" id="410659"/>
    <lineage>
        <taxon>unclassified sequences</taxon>
        <taxon>metagenomes</taxon>
        <taxon>ecological metagenomes</taxon>
    </lineage>
</organism>
<protein>
    <submittedName>
        <fullName evidence="12">Chloride channel core</fullName>
    </submittedName>
</protein>
<evidence type="ECO:0000256" key="3">
    <source>
        <dbReference type="ARBA" id="ARBA00022692"/>
    </source>
</evidence>
<feature type="transmembrane region" description="Helical" evidence="11">
    <location>
        <begin position="341"/>
        <end position="359"/>
    </location>
</feature>
<dbReference type="AlphaFoldDB" id="E6PY69"/>
<comment type="subcellular location">
    <subcellularLocation>
        <location evidence="1">Membrane</location>
        <topology evidence="1">Multi-pass membrane protein</topology>
    </subcellularLocation>
</comment>
<accession>E6PY69</accession>
<dbReference type="Pfam" id="PF00654">
    <property type="entry name" value="Voltage_CLC"/>
    <property type="match status" value="1"/>
</dbReference>
<evidence type="ECO:0000256" key="11">
    <source>
        <dbReference type="SAM" id="Phobius"/>
    </source>
</evidence>
<dbReference type="EMBL" id="CABN01000064">
    <property type="protein sequence ID" value="CBH99878.1"/>
    <property type="molecule type" value="Genomic_DNA"/>
</dbReference>